<evidence type="ECO:0000313" key="2">
    <source>
        <dbReference type="EMBL" id="STD81609.1"/>
    </source>
</evidence>
<feature type="region of interest" description="Disordered" evidence="1">
    <location>
        <begin position="22"/>
        <end position="56"/>
    </location>
</feature>
<feature type="compositionally biased region" description="Polar residues" evidence="1">
    <location>
        <begin position="38"/>
        <end position="56"/>
    </location>
</feature>
<accession>A0A376H0A0</accession>
<proteinExistence type="predicted"/>
<sequence>MKKHMVLGLVGFGLFLAGCTEKPSGSADSSTKEKERTQLSSTVRSSETASTGTSENVIPVKKQTITGVSGYSYSLA</sequence>
<dbReference type="EMBL" id="UFYW01000001">
    <property type="protein sequence ID" value="STD81609.1"/>
    <property type="molecule type" value="Genomic_DNA"/>
</dbReference>
<dbReference type="RefSeq" id="WP_249024264.1">
    <property type="nucleotide sequence ID" value="NZ_JBHULA010000019.1"/>
</dbReference>
<reference evidence="2 3" key="1">
    <citation type="submission" date="2018-06" db="EMBL/GenBank/DDBJ databases">
        <authorList>
            <consortium name="Pathogen Informatics"/>
            <person name="Doyle S."/>
        </authorList>
    </citation>
    <scope>NUCLEOTIDE SEQUENCE [LARGE SCALE GENOMIC DNA]</scope>
    <source>
        <strain evidence="2 3">NCTC12360</strain>
    </source>
</reference>
<name>A0A376H0A0_ENTGA</name>
<dbReference type="Proteomes" id="UP000254807">
    <property type="component" value="Unassembled WGS sequence"/>
</dbReference>
<evidence type="ECO:0000313" key="3">
    <source>
        <dbReference type="Proteomes" id="UP000254807"/>
    </source>
</evidence>
<keyword evidence="3" id="KW-1185">Reference proteome</keyword>
<dbReference type="AlphaFoldDB" id="A0A376H0A0"/>
<gene>
    <name evidence="2" type="ORF">NCTC12360_00022</name>
</gene>
<dbReference type="PROSITE" id="PS51257">
    <property type="entry name" value="PROKAR_LIPOPROTEIN"/>
    <property type="match status" value="1"/>
</dbReference>
<protein>
    <submittedName>
        <fullName evidence="2">Uncharacterized protein</fullName>
    </submittedName>
</protein>
<evidence type="ECO:0000256" key="1">
    <source>
        <dbReference type="SAM" id="MobiDB-lite"/>
    </source>
</evidence>
<organism evidence="2 3">
    <name type="scientific">Enterococcus gallinarum</name>
    <dbReference type="NCBI Taxonomy" id="1353"/>
    <lineage>
        <taxon>Bacteria</taxon>
        <taxon>Bacillati</taxon>
        <taxon>Bacillota</taxon>
        <taxon>Bacilli</taxon>
        <taxon>Lactobacillales</taxon>
        <taxon>Enterococcaceae</taxon>
        <taxon>Enterococcus</taxon>
    </lineage>
</organism>